<comment type="caution">
    <text evidence="2">The sequence shown here is derived from an EMBL/GenBank/DDBJ whole genome shotgun (WGS) entry which is preliminary data.</text>
</comment>
<gene>
    <name evidence="2" type="ORF">LCGC14_0326340</name>
</gene>
<dbReference type="Gene3D" id="3.40.30.10">
    <property type="entry name" value="Glutaredoxin"/>
    <property type="match status" value="1"/>
</dbReference>
<protein>
    <recommendedName>
        <fullName evidence="1">Thioredoxin-like fold domain-containing protein</fullName>
    </recommendedName>
</protein>
<accession>A0A0F9U0M0</accession>
<dbReference type="SUPFAM" id="SSF52833">
    <property type="entry name" value="Thioredoxin-like"/>
    <property type="match status" value="1"/>
</dbReference>
<sequence length="98" mass="11252">MKNKTPFLVYVGRHDCPACQVMEKELLPNLLVNGYEFSRVYHDTDRKRAMVALYGSKGPSLKQMQNDTLPQLILYMPYKSGLYLRCRLTPIPVSSKKG</sequence>
<dbReference type="InterPro" id="IPR036249">
    <property type="entry name" value="Thioredoxin-like_sf"/>
</dbReference>
<name>A0A0F9U0M0_9ZZZZ</name>
<evidence type="ECO:0000259" key="1">
    <source>
        <dbReference type="Pfam" id="PF13098"/>
    </source>
</evidence>
<dbReference type="Pfam" id="PF13098">
    <property type="entry name" value="Thioredoxin_2"/>
    <property type="match status" value="1"/>
</dbReference>
<proteinExistence type="predicted"/>
<reference evidence="2" key="1">
    <citation type="journal article" date="2015" name="Nature">
        <title>Complex archaea that bridge the gap between prokaryotes and eukaryotes.</title>
        <authorList>
            <person name="Spang A."/>
            <person name="Saw J.H."/>
            <person name="Jorgensen S.L."/>
            <person name="Zaremba-Niedzwiedzka K."/>
            <person name="Martijn J."/>
            <person name="Lind A.E."/>
            <person name="van Eijk R."/>
            <person name="Schleper C."/>
            <person name="Guy L."/>
            <person name="Ettema T.J."/>
        </authorList>
    </citation>
    <scope>NUCLEOTIDE SEQUENCE</scope>
</reference>
<feature type="domain" description="Thioredoxin-like fold" evidence="1">
    <location>
        <begin position="2"/>
        <end position="74"/>
    </location>
</feature>
<dbReference type="InterPro" id="IPR012336">
    <property type="entry name" value="Thioredoxin-like_fold"/>
</dbReference>
<organism evidence="2">
    <name type="scientific">marine sediment metagenome</name>
    <dbReference type="NCBI Taxonomy" id="412755"/>
    <lineage>
        <taxon>unclassified sequences</taxon>
        <taxon>metagenomes</taxon>
        <taxon>ecological metagenomes</taxon>
    </lineage>
</organism>
<dbReference type="AlphaFoldDB" id="A0A0F9U0M0"/>
<dbReference type="EMBL" id="LAZR01000225">
    <property type="protein sequence ID" value="KKN80827.1"/>
    <property type="molecule type" value="Genomic_DNA"/>
</dbReference>
<evidence type="ECO:0000313" key="2">
    <source>
        <dbReference type="EMBL" id="KKN80827.1"/>
    </source>
</evidence>